<reference evidence="1 2" key="1">
    <citation type="submission" date="2024-03" db="EMBL/GenBank/DDBJ databases">
        <title>Adaptation during the transition from Ophiocordyceps entomopathogen to insect associate is accompanied by gene loss and intensified selection.</title>
        <authorList>
            <person name="Ward C.M."/>
            <person name="Onetto C.A."/>
            <person name="Borneman A.R."/>
        </authorList>
    </citation>
    <scope>NUCLEOTIDE SEQUENCE [LARGE SCALE GENOMIC DNA]</scope>
    <source>
        <strain evidence="1">AWRI1</strain>
        <tissue evidence="1">Single Adult Female</tissue>
    </source>
</reference>
<evidence type="ECO:0000313" key="2">
    <source>
        <dbReference type="Proteomes" id="UP001367676"/>
    </source>
</evidence>
<proteinExistence type="predicted"/>
<dbReference type="Proteomes" id="UP001367676">
    <property type="component" value="Unassembled WGS sequence"/>
</dbReference>
<keyword evidence="2" id="KW-1185">Reference proteome</keyword>
<protein>
    <submittedName>
        <fullName evidence="1">Uncharacterized protein</fullName>
    </submittedName>
</protein>
<sequence length="81" mass="8919">MRTRAKETAIEKPVELMEMAEAVLIQYRYLLITIAPTQSSINREQPLETPTSVPAIEEDLIAVTAMLKVNDLVLSATSTGC</sequence>
<comment type="caution">
    <text evidence="1">The sequence shown here is derived from an EMBL/GenBank/DDBJ whole genome shotgun (WGS) entry which is preliminary data.</text>
</comment>
<dbReference type="EMBL" id="JBBCAQ010000003">
    <property type="protein sequence ID" value="KAK7604562.1"/>
    <property type="molecule type" value="Genomic_DNA"/>
</dbReference>
<name>A0AAN9YB14_9HEMI</name>
<gene>
    <name evidence="1" type="ORF">V9T40_005748</name>
</gene>
<evidence type="ECO:0000313" key="1">
    <source>
        <dbReference type="EMBL" id="KAK7604562.1"/>
    </source>
</evidence>
<accession>A0AAN9YB14</accession>
<organism evidence="1 2">
    <name type="scientific">Parthenolecanium corni</name>
    <dbReference type="NCBI Taxonomy" id="536013"/>
    <lineage>
        <taxon>Eukaryota</taxon>
        <taxon>Metazoa</taxon>
        <taxon>Ecdysozoa</taxon>
        <taxon>Arthropoda</taxon>
        <taxon>Hexapoda</taxon>
        <taxon>Insecta</taxon>
        <taxon>Pterygota</taxon>
        <taxon>Neoptera</taxon>
        <taxon>Paraneoptera</taxon>
        <taxon>Hemiptera</taxon>
        <taxon>Sternorrhyncha</taxon>
        <taxon>Coccoidea</taxon>
        <taxon>Coccidae</taxon>
        <taxon>Parthenolecanium</taxon>
    </lineage>
</organism>
<dbReference type="AlphaFoldDB" id="A0AAN9YB14"/>